<evidence type="ECO:0000313" key="2">
    <source>
        <dbReference type="EMBL" id="EEP66137.1"/>
    </source>
</evidence>
<dbReference type="AlphaFoldDB" id="C4FNU7"/>
<sequence>MITIITLEGVVERDPQEYKRVKGGDTMANIKRTKLVLRFNIGTEDAPKYKDVTYTRVAEEASDDNVKTVGNALAALYDHSLSDVVRVNEVSLGH</sequence>
<reference evidence="2" key="1">
    <citation type="submission" date="2009-04" db="EMBL/GenBank/DDBJ databases">
        <authorList>
            <person name="Weinstock G."/>
            <person name="Sodergren E."/>
            <person name="Clifton S."/>
            <person name="Fulton L."/>
            <person name="Fulton B."/>
            <person name="Courtney L."/>
            <person name="Fronick C."/>
            <person name="Harrison M."/>
            <person name="Strong C."/>
            <person name="Farmer C."/>
            <person name="Delahaunty K."/>
            <person name="Markovic C."/>
            <person name="Hall O."/>
            <person name="Minx P."/>
            <person name="Tomlinson C."/>
            <person name="Mitreva M."/>
            <person name="Nelson J."/>
            <person name="Hou S."/>
            <person name="Wollam A."/>
            <person name="Pepin K.H."/>
            <person name="Johnson M."/>
            <person name="Bhonagiri V."/>
            <person name="Nash W.E."/>
            <person name="Warren W."/>
            <person name="Chinwalla A."/>
            <person name="Mardis E.R."/>
            <person name="Wilson R.K."/>
        </authorList>
    </citation>
    <scope>NUCLEOTIDE SEQUENCE [LARGE SCALE GENOMIC DNA]</scope>
    <source>
        <strain evidence="2">ATCC 17748</strain>
    </source>
</reference>
<organism evidence="2 3">
    <name type="scientific">Veillonella dispar ATCC 17748</name>
    <dbReference type="NCBI Taxonomy" id="546273"/>
    <lineage>
        <taxon>Bacteria</taxon>
        <taxon>Bacillati</taxon>
        <taxon>Bacillota</taxon>
        <taxon>Negativicutes</taxon>
        <taxon>Veillonellales</taxon>
        <taxon>Veillonellaceae</taxon>
        <taxon>Veillonella</taxon>
    </lineage>
</organism>
<proteinExistence type="predicted"/>
<protein>
    <recommendedName>
        <fullName evidence="1">DUF1659 domain-containing protein</fullName>
    </recommendedName>
</protein>
<name>C4FNU7_9FIRM</name>
<evidence type="ECO:0000259" key="1">
    <source>
        <dbReference type="Pfam" id="PF07872"/>
    </source>
</evidence>
<feature type="domain" description="DUF1659" evidence="1">
    <location>
        <begin position="28"/>
        <end position="92"/>
    </location>
</feature>
<keyword evidence="3" id="KW-1185">Reference proteome</keyword>
<dbReference type="HOGENOM" id="CLU_185394_0_0_9"/>
<evidence type="ECO:0000313" key="3">
    <source>
        <dbReference type="Proteomes" id="UP000003529"/>
    </source>
</evidence>
<accession>C4FNU7</accession>
<comment type="caution">
    <text evidence="2">The sequence shown here is derived from an EMBL/GenBank/DDBJ whole genome shotgun (WGS) entry which is preliminary data.</text>
</comment>
<dbReference type="Pfam" id="PF07872">
    <property type="entry name" value="DUF1659"/>
    <property type="match status" value="1"/>
</dbReference>
<dbReference type="Proteomes" id="UP000003529">
    <property type="component" value="Unassembled WGS sequence"/>
</dbReference>
<dbReference type="EMBL" id="ACIK02000004">
    <property type="protein sequence ID" value="EEP66137.1"/>
    <property type="molecule type" value="Genomic_DNA"/>
</dbReference>
<gene>
    <name evidence="2" type="ORF">VEIDISOL_00201</name>
</gene>
<dbReference type="InterPro" id="IPR012454">
    <property type="entry name" value="DUF1659"/>
</dbReference>